<organism evidence="2 3">
    <name type="scientific">Coccomyxa subellipsoidea</name>
    <dbReference type="NCBI Taxonomy" id="248742"/>
    <lineage>
        <taxon>Eukaryota</taxon>
        <taxon>Viridiplantae</taxon>
        <taxon>Chlorophyta</taxon>
        <taxon>core chlorophytes</taxon>
        <taxon>Trebouxiophyceae</taxon>
        <taxon>Trebouxiophyceae incertae sedis</taxon>
        <taxon>Coccomyxaceae</taxon>
        <taxon>Coccomyxa</taxon>
    </lineage>
</organism>
<feature type="transmembrane region" description="Helical" evidence="1">
    <location>
        <begin position="44"/>
        <end position="66"/>
    </location>
</feature>
<evidence type="ECO:0000313" key="3">
    <source>
        <dbReference type="Proteomes" id="UP001491310"/>
    </source>
</evidence>
<protein>
    <recommendedName>
        <fullName evidence="4">Transmembrane protein</fullName>
    </recommendedName>
</protein>
<evidence type="ECO:0000313" key="2">
    <source>
        <dbReference type="EMBL" id="KAK9916163.1"/>
    </source>
</evidence>
<keyword evidence="1" id="KW-0472">Membrane</keyword>
<keyword evidence="1" id="KW-1133">Transmembrane helix</keyword>
<feature type="transmembrane region" description="Helical" evidence="1">
    <location>
        <begin position="73"/>
        <end position="96"/>
    </location>
</feature>
<gene>
    <name evidence="2" type="ORF">WJX75_009600</name>
</gene>
<evidence type="ECO:0008006" key="4">
    <source>
        <dbReference type="Google" id="ProtNLM"/>
    </source>
</evidence>
<sequence>MDDPLQDAMYETWGADADDWETRECSDDELIGVLYSDESSAESVAQNVLSIALALLLCLAVGNVVWRIVVVSWALLSAAVRYTTVALILLSIAAFLA</sequence>
<evidence type="ECO:0000256" key="1">
    <source>
        <dbReference type="SAM" id="Phobius"/>
    </source>
</evidence>
<keyword evidence="3" id="KW-1185">Reference proteome</keyword>
<proteinExistence type="predicted"/>
<accession>A0ABR2YWH7</accession>
<keyword evidence="1" id="KW-0812">Transmembrane</keyword>
<name>A0ABR2YWH7_9CHLO</name>
<dbReference type="EMBL" id="JALJOT010000004">
    <property type="protein sequence ID" value="KAK9916163.1"/>
    <property type="molecule type" value="Genomic_DNA"/>
</dbReference>
<reference evidence="2 3" key="1">
    <citation type="journal article" date="2024" name="Nat. Commun.">
        <title>Phylogenomics reveals the evolutionary origins of lichenization in chlorophyte algae.</title>
        <authorList>
            <person name="Puginier C."/>
            <person name="Libourel C."/>
            <person name="Otte J."/>
            <person name="Skaloud P."/>
            <person name="Haon M."/>
            <person name="Grisel S."/>
            <person name="Petersen M."/>
            <person name="Berrin J.G."/>
            <person name="Delaux P.M."/>
            <person name="Dal Grande F."/>
            <person name="Keller J."/>
        </authorList>
    </citation>
    <scope>NUCLEOTIDE SEQUENCE [LARGE SCALE GENOMIC DNA]</scope>
    <source>
        <strain evidence="2 3">SAG 216-7</strain>
    </source>
</reference>
<dbReference type="Proteomes" id="UP001491310">
    <property type="component" value="Unassembled WGS sequence"/>
</dbReference>
<comment type="caution">
    <text evidence="2">The sequence shown here is derived from an EMBL/GenBank/DDBJ whole genome shotgun (WGS) entry which is preliminary data.</text>
</comment>